<dbReference type="PANTHER" id="PTHR11849">
    <property type="entry name" value="ETS"/>
    <property type="match status" value="1"/>
</dbReference>
<dbReference type="PROSITE" id="PS51433">
    <property type="entry name" value="PNT"/>
    <property type="match status" value="1"/>
</dbReference>
<dbReference type="InterPro" id="IPR036390">
    <property type="entry name" value="WH_DNA-bd_sf"/>
</dbReference>
<dbReference type="Proteomes" id="UP001234178">
    <property type="component" value="Unassembled WGS sequence"/>
</dbReference>
<dbReference type="SUPFAM" id="SSF47769">
    <property type="entry name" value="SAM/Pointed domain"/>
    <property type="match status" value="1"/>
</dbReference>
<dbReference type="InterPro" id="IPR003118">
    <property type="entry name" value="Pointed_dom"/>
</dbReference>
<comment type="caution">
    <text evidence="7">The sequence shown here is derived from an EMBL/GenBank/DDBJ whole genome shotgun (WGS) entry which is preliminary data.</text>
</comment>
<keyword evidence="3" id="KW-0539">Nucleus</keyword>
<evidence type="ECO:0000259" key="6">
    <source>
        <dbReference type="PROSITE" id="PS51433"/>
    </source>
</evidence>
<dbReference type="SUPFAM" id="SSF46785">
    <property type="entry name" value="Winged helix' DNA-binding domain"/>
    <property type="match status" value="1"/>
</dbReference>
<feature type="region of interest" description="Disordered" evidence="4">
    <location>
        <begin position="390"/>
        <end position="451"/>
    </location>
</feature>
<dbReference type="PROSITE" id="PS50061">
    <property type="entry name" value="ETS_DOMAIN_3"/>
    <property type="match status" value="1"/>
</dbReference>
<reference evidence="7 8" key="1">
    <citation type="journal article" date="2023" name="Nucleic Acids Res.">
        <title>The hologenome of Daphnia magna reveals possible DNA methylation and microbiome-mediated evolution of the host genome.</title>
        <authorList>
            <person name="Chaturvedi A."/>
            <person name="Li X."/>
            <person name="Dhandapani V."/>
            <person name="Marshall H."/>
            <person name="Kissane S."/>
            <person name="Cuenca-Cambronero M."/>
            <person name="Asole G."/>
            <person name="Calvet F."/>
            <person name="Ruiz-Romero M."/>
            <person name="Marangio P."/>
            <person name="Guigo R."/>
            <person name="Rago D."/>
            <person name="Mirbahai L."/>
            <person name="Eastwood N."/>
            <person name="Colbourne J.K."/>
            <person name="Zhou J."/>
            <person name="Mallon E."/>
            <person name="Orsini L."/>
        </authorList>
    </citation>
    <scope>NUCLEOTIDE SEQUENCE [LARGE SCALE GENOMIC DNA]</scope>
    <source>
        <strain evidence="7">LRV0_1</strain>
    </source>
</reference>
<dbReference type="InterPro" id="IPR046328">
    <property type="entry name" value="ETS_fam"/>
</dbReference>
<dbReference type="PRINTS" id="PR00454">
    <property type="entry name" value="ETSDOMAIN"/>
</dbReference>
<comment type="similarity">
    <text evidence="1 3">Belongs to the ETS family.</text>
</comment>
<dbReference type="Gene3D" id="1.10.10.10">
    <property type="entry name" value="Winged helix-like DNA-binding domain superfamily/Winged helix DNA-binding domain"/>
    <property type="match status" value="1"/>
</dbReference>
<dbReference type="InterPro" id="IPR013761">
    <property type="entry name" value="SAM/pointed_sf"/>
</dbReference>
<evidence type="ECO:0000259" key="5">
    <source>
        <dbReference type="PROSITE" id="PS50061"/>
    </source>
</evidence>
<evidence type="ECO:0000256" key="3">
    <source>
        <dbReference type="RuleBase" id="RU004019"/>
    </source>
</evidence>
<dbReference type="PANTHER" id="PTHR11849:SF182">
    <property type="entry name" value="SAM POINTED DOMAIN-CONTAINING ETS TRANSCRIPTION FACTOR"/>
    <property type="match status" value="1"/>
</dbReference>
<evidence type="ECO:0000256" key="4">
    <source>
        <dbReference type="SAM" id="MobiDB-lite"/>
    </source>
</evidence>
<feature type="compositionally biased region" description="Acidic residues" evidence="4">
    <location>
        <begin position="417"/>
        <end position="431"/>
    </location>
</feature>
<name>A0ABQ9ZB19_9CRUS</name>
<evidence type="ECO:0000313" key="7">
    <source>
        <dbReference type="EMBL" id="KAK4010101.1"/>
    </source>
</evidence>
<dbReference type="Pfam" id="PF02198">
    <property type="entry name" value="SAM_PNT"/>
    <property type="match status" value="1"/>
</dbReference>
<dbReference type="SMART" id="SM00251">
    <property type="entry name" value="SAM_PNT"/>
    <property type="match status" value="1"/>
</dbReference>
<feature type="domain" description="ETS" evidence="5">
    <location>
        <begin position="455"/>
        <end position="538"/>
    </location>
</feature>
<keyword evidence="8" id="KW-1185">Reference proteome</keyword>
<accession>A0ABQ9ZB19</accession>
<dbReference type="Gene3D" id="1.10.150.50">
    <property type="entry name" value="Transcription Factor, Ets-1"/>
    <property type="match status" value="1"/>
</dbReference>
<comment type="subcellular location">
    <subcellularLocation>
        <location evidence="3">Nucleus</location>
    </subcellularLocation>
</comment>
<organism evidence="7 8">
    <name type="scientific">Daphnia magna</name>
    <dbReference type="NCBI Taxonomy" id="35525"/>
    <lineage>
        <taxon>Eukaryota</taxon>
        <taxon>Metazoa</taxon>
        <taxon>Ecdysozoa</taxon>
        <taxon>Arthropoda</taxon>
        <taxon>Crustacea</taxon>
        <taxon>Branchiopoda</taxon>
        <taxon>Diplostraca</taxon>
        <taxon>Cladocera</taxon>
        <taxon>Anomopoda</taxon>
        <taxon>Daphniidae</taxon>
        <taxon>Daphnia</taxon>
    </lineage>
</organism>
<gene>
    <name evidence="7" type="ORF">OUZ56_019249</name>
</gene>
<dbReference type="InterPro" id="IPR036388">
    <property type="entry name" value="WH-like_DNA-bd_sf"/>
</dbReference>
<sequence>MLVYPHSPIDSMAQLVPCSAAFPQPLMQQPNSAAIQASSTLADFNQQQQHNGGGQNFLEVPYAGGQTVPSSPTFSTWNYSPPSYWSDYNRSPPMVIKSEPLGCNNSQTDEIVAASSLEELLDDYTFDYYSDIKDLEENNNSSSSKPITIKQEEQQPNQGHALLRQCLRPAADDYQQRCHLQFLNQIGSAIAALPPAQQQHQEMSIKTEKPANGAYWPNGNPNSAQGLASVLSLVMEQVNEEVRSTCEILGVSPNPSQWSVDDVRAWLLWTSRQCALGPIPLERFHMEGAVLVALTEEEFRSRAPQGGDTLYAKLDIWRSAWNQRSAAAAAASKAATVSTPQMVPTIQVDEPCADMSDLLACWINTTQDLQQPQQSSSNSMLSAGQHLLAVPSPASTSSQRGALSPYSDHTHSGSEDMASEMEEIEEEEDEERAGSSASCRTGQTAPTPSPNGSHIHLWQFLKELLSQPAVHGSAIRWLDRQRGVFKIEDSVRVAKLWGKRKNRPAMNYDKLSRSIRQYYRKGIMKKTERSQRLVYQFCQPYAL</sequence>
<keyword evidence="2 3" id="KW-0238">DNA-binding</keyword>
<proteinExistence type="inferred from homology"/>
<dbReference type="Pfam" id="PF00178">
    <property type="entry name" value="Ets"/>
    <property type="match status" value="1"/>
</dbReference>
<evidence type="ECO:0000256" key="1">
    <source>
        <dbReference type="ARBA" id="ARBA00005562"/>
    </source>
</evidence>
<evidence type="ECO:0000256" key="2">
    <source>
        <dbReference type="ARBA" id="ARBA00023125"/>
    </source>
</evidence>
<evidence type="ECO:0000313" key="8">
    <source>
        <dbReference type="Proteomes" id="UP001234178"/>
    </source>
</evidence>
<dbReference type="PROSITE" id="PS00345">
    <property type="entry name" value="ETS_DOMAIN_1"/>
    <property type="match status" value="1"/>
</dbReference>
<dbReference type="InterPro" id="IPR000418">
    <property type="entry name" value="Ets_dom"/>
</dbReference>
<feature type="domain" description="PNT" evidence="6">
    <location>
        <begin position="237"/>
        <end position="321"/>
    </location>
</feature>
<dbReference type="PROSITE" id="PS00346">
    <property type="entry name" value="ETS_DOMAIN_2"/>
    <property type="match status" value="1"/>
</dbReference>
<dbReference type="SMART" id="SM00413">
    <property type="entry name" value="ETS"/>
    <property type="match status" value="1"/>
</dbReference>
<evidence type="ECO:0008006" key="9">
    <source>
        <dbReference type="Google" id="ProtNLM"/>
    </source>
</evidence>
<dbReference type="EMBL" id="JAOYFB010000003">
    <property type="protein sequence ID" value="KAK4010101.1"/>
    <property type="molecule type" value="Genomic_DNA"/>
</dbReference>
<feature type="compositionally biased region" description="Polar residues" evidence="4">
    <location>
        <begin position="439"/>
        <end position="451"/>
    </location>
</feature>
<protein>
    <recommendedName>
        <fullName evidence="9">DNA-binding protein D-ETS-4</fullName>
    </recommendedName>
</protein>